<comment type="caution">
    <text evidence="13">Lacks conserved residue(s) required for the propagation of feature annotation.</text>
</comment>
<dbReference type="SUPFAM" id="SSF53223">
    <property type="entry name" value="Aminoacid dehydrogenase-like, N-terminal domain"/>
    <property type="match status" value="1"/>
</dbReference>
<dbReference type="PANTHER" id="PTHR48099">
    <property type="entry name" value="C-1-TETRAHYDROFOLATE SYNTHASE, CYTOPLASMIC-RELATED"/>
    <property type="match status" value="1"/>
</dbReference>
<dbReference type="Pfam" id="PF00763">
    <property type="entry name" value="THF_DHG_CYH"/>
    <property type="match status" value="1"/>
</dbReference>
<keyword evidence="4 13" id="KW-0028">Amino-acid biosynthesis</keyword>
<dbReference type="Gene3D" id="3.40.50.720">
    <property type="entry name" value="NAD(P)-binding Rossmann-like Domain"/>
    <property type="match status" value="1"/>
</dbReference>
<evidence type="ECO:0000256" key="5">
    <source>
        <dbReference type="ARBA" id="ARBA00022755"/>
    </source>
</evidence>
<comment type="function">
    <text evidence="13">Catalyzes the oxidation of 5,10-methylenetetrahydrofolate to 5,10-methenyltetrahydrofolate and then the hydrolysis of 5,10-methenyltetrahydrofolate to 10-formyltetrahydrofolate.</text>
</comment>
<evidence type="ECO:0000256" key="13">
    <source>
        <dbReference type="HAMAP-Rule" id="MF_01576"/>
    </source>
</evidence>
<evidence type="ECO:0000259" key="15">
    <source>
        <dbReference type="Pfam" id="PF02882"/>
    </source>
</evidence>
<comment type="catalytic activity">
    <reaction evidence="13">
        <text>(6R)-5,10-methylene-5,6,7,8-tetrahydrofolate + NADP(+) = (6R)-5,10-methenyltetrahydrofolate + NADPH</text>
        <dbReference type="Rhea" id="RHEA:22812"/>
        <dbReference type="ChEBI" id="CHEBI:15636"/>
        <dbReference type="ChEBI" id="CHEBI:57455"/>
        <dbReference type="ChEBI" id="CHEBI:57783"/>
        <dbReference type="ChEBI" id="CHEBI:58349"/>
        <dbReference type="EC" id="1.5.1.5"/>
    </reaction>
</comment>
<keyword evidence="7 13" id="KW-0521">NADP</keyword>
<dbReference type="PANTHER" id="PTHR48099:SF5">
    <property type="entry name" value="C-1-TETRAHYDROFOLATE SYNTHASE, CYTOPLASMIC"/>
    <property type="match status" value="1"/>
</dbReference>
<dbReference type="EC" id="1.5.1.5" evidence="13"/>
<dbReference type="CDD" id="cd01080">
    <property type="entry name" value="NAD_bind_m-THF_DH_Cyclohyd"/>
    <property type="match status" value="1"/>
</dbReference>
<dbReference type="UniPathway" id="UPA00193"/>
<organism evidence="16 17">
    <name type="scientific">Shewanella psychrophila</name>
    <dbReference type="NCBI Taxonomy" id="225848"/>
    <lineage>
        <taxon>Bacteria</taxon>
        <taxon>Pseudomonadati</taxon>
        <taxon>Pseudomonadota</taxon>
        <taxon>Gammaproteobacteria</taxon>
        <taxon>Alteromonadales</taxon>
        <taxon>Shewanellaceae</taxon>
        <taxon>Shewanella</taxon>
    </lineage>
</organism>
<keyword evidence="17" id="KW-1185">Reference proteome</keyword>
<reference evidence="16 17" key="1">
    <citation type="submission" date="2016-03" db="EMBL/GenBank/DDBJ databases">
        <title>Complete genome sequence of Shewanella psychrophila WP2, a deep sea bacterium isolated from west Pacific sediment.</title>
        <authorList>
            <person name="Xu G."/>
            <person name="Jian H."/>
        </authorList>
    </citation>
    <scope>NUCLEOTIDE SEQUENCE [LARGE SCALE GENOMIC DNA]</scope>
    <source>
        <strain evidence="16 17">WP2</strain>
    </source>
</reference>
<dbReference type="HAMAP" id="MF_01576">
    <property type="entry name" value="THF_DHG_CYH"/>
    <property type="match status" value="1"/>
</dbReference>
<keyword evidence="11 13" id="KW-0511">Multifunctional enzyme</keyword>
<evidence type="ECO:0000313" key="17">
    <source>
        <dbReference type="Proteomes" id="UP000189545"/>
    </source>
</evidence>
<dbReference type="STRING" id="225848.Sps_01887"/>
<feature type="domain" description="Tetrahydrofolate dehydrogenase/cyclohydrolase NAD(P)-binding" evidence="15">
    <location>
        <begin position="165"/>
        <end position="306"/>
    </location>
</feature>
<evidence type="ECO:0000256" key="9">
    <source>
        <dbReference type="ARBA" id="ARBA00023102"/>
    </source>
</evidence>
<evidence type="ECO:0000256" key="2">
    <source>
        <dbReference type="ARBA" id="ARBA00011738"/>
    </source>
</evidence>
<comment type="subunit">
    <text evidence="2 13">Homodimer.</text>
</comment>
<evidence type="ECO:0000256" key="4">
    <source>
        <dbReference type="ARBA" id="ARBA00022605"/>
    </source>
</evidence>
<evidence type="ECO:0000259" key="14">
    <source>
        <dbReference type="Pfam" id="PF00763"/>
    </source>
</evidence>
<dbReference type="FunFam" id="3.40.50.10860:FF:000001">
    <property type="entry name" value="Bifunctional protein FolD"/>
    <property type="match status" value="1"/>
</dbReference>
<dbReference type="EMBL" id="CP014782">
    <property type="protein sequence ID" value="AQS37047.1"/>
    <property type="molecule type" value="Genomic_DNA"/>
</dbReference>
<keyword evidence="6 13" id="KW-0378">Hydrolase</keyword>
<dbReference type="Pfam" id="PF02882">
    <property type="entry name" value="THF_DHG_CYH_C"/>
    <property type="match status" value="1"/>
</dbReference>
<protein>
    <recommendedName>
        <fullName evidence="13">Bifunctional protein FolD</fullName>
    </recommendedName>
    <domain>
        <recommendedName>
            <fullName evidence="13">Methylenetetrahydrofolate dehydrogenase</fullName>
            <ecNumber evidence="13">1.5.1.5</ecNumber>
        </recommendedName>
    </domain>
    <domain>
        <recommendedName>
            <fullName evidence="13">Methenyltetrahydrofolate cyclohydrolase</fullName>
            <ecNumber evidence="13">3.5.4.9</ecNumber>
        </recommendedName>
    </domain>
</protein>
<dbReference type="InterPro" id="IPR046346">
    <property type="entry name" value="Aminoacid_DH-like_N_sf"/>
</dbReference>
<dbReference type="GO" id="GO:0000105">
    <property type="term" value="P:L-histidine biosynthetic process"/>
    <property type="evidence" value="ECO:0007669"/>
    <property type="project" value="UniProtKB-KW"/>
</dbReference>
<dbReference type="InterPro" id="IPR020867">
    <property type="entry name" value="THF_DH/CycHdrlase_CS"/>
</dbReference>
<dbReference type="FunFam" id="3.40.50.720:FF:000006">
    <property type="entry name" value="Bifunctional protein FolD"/>
    <property type="match status" value="1"/>
</dbReference>
<dbReference type="GO" id="GO:0005829">
    <property type="term" value="C:cytosol"/>
    <property type="evidence" value="ECO:0007669"/>
    <property type="project" value="TreeGrafter"/>
</dbReference>
<evidence type="ECO:0000256" key="7">
    <source>
        <dbReference type="ARBA" id="ARBA00022857"/>
    </source>
</evidence>
<evidence type="ECO:0000256" key="1">
    <source>
        <dbReference type="ARBA" id="ARBA00004777"/>
    </source>
</evidence>
<evidence type="ECO:0000256" key="3">
    <source>
        <dbReference type="ARBA" id="ARBA00022563"/>
    </source>
</evidence>
<comment type="similarity">
    <text evidence="13">Belongs to the tetrahydrofolate dehydrogenase/cyclohydrolase family.</text>
</comment>
<dbReference type="GO" id="GO:0004477">
    <property type="term" value="F:methenyltetrahydrofolate cyclohydrolase activity"/>
    <property type="evidence" value="ECO:0007669"/>
    <property type="project" value="UniProtKB-UniRule"/>
</dbReference>
<dbReference type="InterPro" id="IPR000672">
    <property type="entry name" value="THF_DH/CycHdrlase"/>
</dbReference>
<dbReference type="GO" id="GO:0004488">
    <property type="term" value="F:methylenetetrahydrofolate dehydrogenase (NADP+) activity"/>
    <property type="evidence" value="ECO:0007669"/>
    <property type="project" value="UniProtKB-UniRule"/>
</dbReference>
<gene>
    <name evidence="13" type="primary">folD</name>
    <name evidence="16" type="ORF">Sps_01887</name>
</gene>
<dbReference type="Gene3D" id="3.40.50.10860">
    <property type="entry name" value="Leucine Dehydrogenase, chain A, domain 1"/>
    <property type="match status" value="1"/>
</dbReference>
<dbReference type="GO" id="GO:0035999">
    <property type="term" value="P:tetrahydrofolate interconversion"/>
    <property type="evidence" value="ECO:0007669"/>
    <property type="project" value="UniProtKB-UniRule"/>
</dbReference>
<feature type="binding site" evidence="13">
    <location>
        <begin position="191"/>
        <end position="193"/>
    </location>
    <ligand>
        <name>NADP(+)</name>
        <dbReference type="ChEBI" id="CHEBI:58349"/>
    </ligand>
</feature>
<dbReference type="InterPro" id="IPR020630">
    <property type="entry name" value="THF_DH/CycHdrlase_cat_dom"/>
</dbReference>
<sequence length="311" mass="33444">MTLEPCPVKMTPVFIIAPHKGYPTPMTAQRIDGKAIAQSIRTQLKEKVTARKEAGQRAPGLAVILVGADPASQVYVGSKRRACEEVGFLSRSYDLDSSTSEEALLALIDECNNDSSIDGILVQLPLPDHIEESKVIERIRPDKDVDGFHPYNVGRLAQRIPVLRSCTPMGIMTLIKSTGVDTFGLDAIVVGASNIVGRPMTLELLLAGCTTTTCHRFTRNLEQKVRQADLVVVAVGKPGFIPGDWIKPGALVIDVGINRLEDGSLVGDVQYDVAAQNAAFITPVPGGVGPMTIASLLENTLYAAETYHDEV</sequence>
<dbReference type="PROSITE" id="PS00767">
    <property type="entry name" value="THF_DHG_CYH_2"/>
    <property type="match status" value="1"/>
</dbReference>
<accession>A0A1S6HNF6</accession>
<keyword evidence="9 13" id="KW-0368">Histidine biosynthesis</keyword>
<comment type="pathway">
    <text evidence="1 13">One-carbon metabolism; tetrahydrofolate interconversion.</text>
</comment>
<dbReference type="NCBIfam" id="NF008058">
    <property type="entry name" value="PRK10792.1"/>
    <property type="match status" value="1"/>
</dbReference>
<proteinExistence type="inferred from homology"/>
<evidence type="ECO:0000256" key="8">
    <source>
        <dbReference type="ARBA" id="ARBA00023002"/>
    </source>
</evidence>
<evidence type="ECO:0000313" key="16">
    <source>
        <dbReference type="EMBL" id="AQS37047.1"/>
    </source>
</evidence>
<dbReference type="PRINTS" id="PR00085">
    <property type="entry name" value="THFDHDRGNASE"/>
</dbReference>
<dbReference type="InterPro" id="IPR036291">
    <property type="entry name" value="NAD(P)-bd_dom_sf"/>
</dbReference>
<dbReference type="KEGG" id="spsw:Sps_01887"/>
<evidence type="ECO:0000256" key="12">
    <source>
        <dbReference type="ARBA" id="ARBA00036357"/>
    </source>
</evidence>
<evidence type="ECO:0000256" key="6">
    <source>
        <dbReference type="ARBA" id="ARBA00022801"/>
    </source>
</evidence>
<dbReference type="GO" id="GO:0006164">
    <property type="term" value="P:purine nucleotide biosynthetic process"/>
    <property type="evidence" value="ECO:0007669"/>
    <property type="project" value="UniProtKB-KW"/>
</dbReference>
<feature type="binding site" evidence="13">
    <location>
        <position position="257"/>
    </location>
    <ligand>
        <name>NADP(+)</name>
        <dbReference type="ChEBI" id="CHEBI:58349"/>
    </ligand>
</feature>
<evidence type="ECO:0000256" key="10">
    <source>
        <dbReference type="ARBA" id="ARBA00023167"/>
    </source>
</evidence>
<feature type="domain" description="Tetrahydrofolate dehydrogenase/cyclohydrolase catalytic" evidence="14">
    <location>
        <begin position="31"/>
        <end position="146"/>
    </location>
</feature>
<dbReference type="AlphaFoldDB" id="A0A1S6HNF6"/>
<name>A0A1S6HNF6_9GAMM</name>
<dbReference type="InterPro" id="IPR020631">
    <property type="entry name" value="THF_DH/CycHdrlase_NAD-bd_dom"/>
</dbReference>
<evidence type="ECO:0000256" key="11">
    <source>
        <dbReference type="ARBA" id="ARBA00023268"/>
    </source>
</evidence>
<dbReference type="SUPFAM" id="SSF51735">
    <property type="entry name" value="NAD(P)-binding Rossmann-fold domains"/>
    <property type="match status" value="1"/>
</dbReference>
<dbReference type="EC" id="3.5.4.9" evidence="13"/>
<dbReference type="Proteomes" id="UP000189545">
    <property type="component" value="Chromosome"/>
</dbReference>
<keyword evidence="3 13" id="KW-0554">One-carbon metabolism</keyword>
<keyword evidence="8 13" id="KW-0560">Oxidoreductase</keyword>
<keyword evidence="10 13" id="KW-0486">Methionine biosynthesis</keyword>
<dbReference type="GO" id="GO:0009086">
    <property type="term" value="P:methionine biosynthetic process"/>
    <property type="evidence" value="ECO:0007669"/>
    <property type="project" value="UniProtKB-KW"/>
</dbReference>
<comment type="catalytic activity">
    <reaction evidence="12 13">
        <text>(6R)-5,10-methenyltetrahydrofolate + H2O = (6R)-10-formyltetrahydrofolate + H(+)</text>
        <dbReference type="Rhea" id="RHEA:23700"/>
        <dbReference type="ChEBI" id="CHEBI:15377"/>
        <dbReference type="ChEBI" id="CHEBI:15378"/>
        <dbReference type="ChEBI" id="CHEBI:57455"/>
        <dbReference type="ChEBI" id="CHEBI:195366"/>
        <dbReference type="EC" id="3.5.4.9"/>
    </reaction>
</comment>
<keyword evidence="5 13" id="KW-0658">Purine biosynthesis</keyword>